<sequence>MFNLTHSKLVRLAEAEGYAEVADFLEDHALDSVVPAICMAPDCDHTAELEPDQRDGCCEACGRPSMKSGLVIAGMI</sequence>
<protein>
    <submittedName>
        <fullName evidence="1">Uncharacterized protein</fullName>
    </submittedName>
</protein>
<reference evidence="1 2" key="1">
    <citation type="submission" date="2014-10" db="EMBL/GenBank/DDBJ databases">
        <title>Genome sequence of Ponticoccus sp. strain UMTAT08 isolated from clonal culture of toxic dinoflagellate Alexandrium tamiyavanichii.</title>
        <authorList>
            <person name="Gan H.Y."/>
            <person name="Muhd D.-D."/>
            <person name="Mohd Noor M.E."/>
            <person name="Yeong Y.S."/>
            <person name="Usup G."/>
        </authorList>
    </citation>
    <scope>NUCLEOTIDE SEQUENCE [LARGE SCALE GENOMIC DNA]</scope>
    <source>
        <strain evidence="1 2">UMTAT08</strain>
    </source>
</reference>
<dbReference type="OrthoDB" id="7864211at2"/>
<dbReference type="AlphaFoldDB" id="A0A0B3S0A9"/>
<accession>A0A0B3S0A9</accession>
<dbReference type="PATRIC" id="fig|1515334.3.peg.5523"/>
<gene>
    <name evidence="1" type="ORF">OA50_05523</name>
</gene>
<name>A0A0B3S0A9_9RHOB</name>
<proteinExistence type="predicted"/>
<dbReference type="RefSeq" id="WP_043146868.1">
    <property type="nucleotide sequence ID" value="NZ_JSUQ01000035.1"/>
</dbReference>
<evidence type="ECO:0000313" key="1">
    <source>
        <dbReference type="EMBL" id="KHQ49946.1"/>
    </source>
</evidence>
<keyword evidence="2" id="KW-1185">Reference proteome</keyword>
<organism evidence="1 2">
    <name type="scientific">Mameliella alba</name>
    <dbReference type="NCBI Taxonomy" id="561184"/>
    <lineage>
        <taxon>Bacteria</taxon>
        <taxon>Pseudomonadati</taxon>
        <taxon>Pseudomonadota</taxon>
        <taxon>Alphaproteobacteria</taxon>
        <taxon>Rhodobacterales</taxon>
        <taxon>Roseobacteraceae</taxon>
        <taxon>Mameliella</taxon>
    </lineage>
</organism>
<evidence type="ECO:0000313" key="2">
    <source>
        <dbReference type="Proteomes" id="UP000030960"/>
    </source>
</evidence>
<dbReference type="Proteomes" id="UP000030960">
    <property type="component" value="Unassembled WGS sequence"/>
</dbReference>
<comment type="caution">
    <text evidence="1">The sequence shown here is derived from an EMBL/GenBank/DDBJ whole genome shotgun (WGS) entry which is preliminary data.</text>
</comment>
<dbReference type="EMBL" id="JSUQ01000035">
    <property type="protein sequence ID" value="KHQ49946.1"/>
    <property type="molecule type" value="Genomic_DNA"/>
</dbReference>